<sequence>MRIETRHNARVLITTRGAALVVCLGIALAPALAGCGSDTSPTASSTSAAPGPATSNAASPAAEGPPSAAPSTSQPAPPTVGPGVFGDPGQGMKFWRAQSKEDNCGLMAVSFIVGERTGNQPSEQEMITLAQNTPSGVNPGTMIYAASNDPSHAGANGGVSVEDLSVLLDHFGIKSAMTWGDQTSMQVLQQYLGDGRKVIAWVNSTIIGDQTGNATDQRTKADHFVEITAIDTNKQIVHLNDSGADHADEQIPVATFTSSWQTGQDTIIATAPTA</sequence>
<feature type="domain" description="Peptidase C39-like" evidence="3">
    <location>
        <begin position="97"/>
        <end position="242"/>
    </location>
</feature>
<evidence type="ECO:0000256" key="1">
    <source>
        <dbReference type="SAM" id="MobiDB-lite"/>
    </source>
</evidence>
<evidence type="ECO:0000313" key="4">
    <source>
        <dbReference type="EMBL" id="SPM36863.1"/>
    </source>
</evidence>
<reference evidence="4 5" key="1">
    <citation type="submission" date="2017-01" db="EMBL/GenBank/DDBJ databases">
        <authorList>
            <consortium name="Urmite Genomes"/>
        </authorList>
    </citation>
    <scope>NUCLEOTIDE SEQUENCE [LARGE SCALE GENOMIC DNA]</scope>
    <source>
        <strain evidence="4 5">AB57</strain>
    </source>
</reference>
<dbReference type="OrthoDB" id="461196at2"/>
<gene>
    <name evidence="4" type="ORF">MRAB57_4704</name>
</gene>
<feature type="signal peptide" evidence="2">
    <location>
        <begin position="1"/>
        <end position="33"/>
    </location>
</feature>
<organism evidence="4 5">
    <name type="scientific">Mycobacterium rhizamassiliense</name>
    <dbReference type="NCBI Taxonomy" id="1841860"/>
    <lineage>
        <taxon>Bacteria</taxon>
        <taxon>Bacillati</taxon>
        <taxon>Actinomycetota</taxon>
        <taxon>Actinomycetes</taxon>
        <taxon>Mycobacteriales</taxon>
        <taxon>Mycobacteriaceae</taxon>
        <taxon>Mycobacterium</taxon>
    </lineage>
</organism>
<feature type="region of interest" description="Disordered" evidence="1">
    <location>
        <begin position="35"/>
        <end position="92"/>
    </location>
</feature>
<feature type="compositionally biased region" description="Low complexity" evidence="1">
    <location>
        <begin position="39"/>
        <end position="74"/>
    </location>
</feature>
<evidence type="ECO:0000259" key="3">
    <source>
        <dbReference type="Pfam" id="PF13529"/>
    </source>
</evidence>
<name>A0A2U3NZB6_9MYCO</name>
<keyword evidence="5" id="KW-1185">Reference proteome</keyword>
<dbReference type="RefSeq" id="WP_077090803.1">
    <property type="nucleotide sequence ID" value="NZ_LT721901.1"/>
</dbReference>
<dbReference type="Pfam" id="PF13529">
    <property type="entry name" value="Peptidase_C39_2"/>
    <property type="match status" value="1"/>
</dbReference>
<dbReference type="STRING" id="1841860.GCA_900157375_04707"/>
<dbReference type="EMBL" id="FUFA01000005">
    <property type="protein sequence ID" value="SPM36863.1"/>
    <property type="molecule type" value="Genomic_DNA"/>
</dbReference>
<accession>A0A2U3NZB6</accession>
<evidence type="ECO:0000256" key="2">
    <source>
        <dbReference type="SAM" id="SignalP"/>
    </source>
</evidence>
<feature type="chain" id="PRO_5015782073" description="Peptidase C39-like domain-containing protein" evidence="2">
    <location>
        <begin position="34"/>
        <end position="274"/>
    </location>
</feature>
<dbReference type="AlphaFoldDB" id="A0A2U3NZB6"/>
<dbReference type="InterPro" id="IPR039564">
    <property type="entry name" value="Peptidase_C39-like"/>
</dbReference>
<evidence type="ECO:0000313" key="5">
    <source>
        <dbReference type="Proteomes" id="UP000240988"/>
    </source>
</evidence>
<dbReference type="PROSITE" id="PS51257">
    <property type="entry name" value="PROKAR_LIPOPROTEIN"/>
    <property type="match status" value="1"/>
</dbReference>
<dbReference type="Proteomes" id="UP000240988">
    <property type="component" value="Unassembled WGS sequence"/>
</dbReference>
<keyword evidence="2" id="KW-0732">Signal</keyword>
<proteinExistence type="predicted"/>
<protein>
    <recommendedName>
        <fullName evidence="3">Peptidase C39-like domain-containing protein</fullName>
    </recommendedName>
</protein>
<dbReference type="Gene3D" id="3.90.70.10">
    <property type="entry name" value="Cysteine proteinases"/>
    <property type="match status" value="1"/>
</dbReference>